<evidence type="ECO:0000313" key="3">
    <source>
        <dbReference type="Proteomes" id="UP000501240"/>
    </source>
</evidence>
<dbReference type="Proteomes" id="UP000501240">
    <property type="component" value="Chromosome"/>
</dbReference>
<dbReference type="AlphaFoldDB" id="A0A7D3ZCK8"/>
<evidence type="ECO:0000256" key="1">
    <source>
        <dbReference type="SAM" id="MobiDB-lite"/>
    </source>
</evidence>
<gene>
    <name evidence="2" type="ORF">ACTIVE_0713</name>
</gene>
<accession>A0A7D3ZCK8</accession>
<proteinExistence type="predicted"/>
<organism evidence="2 3">
    <name type="scientific">Actinomadura verrucosospora</name>
    <dbReference type="NCBI Taxonomy" id="46165"/>
    <lineage>
        <taxon>Bacteria</taxon>
        <taxon>Bacillati</taxon>
        <taxon>Actinomycetota</taxon>
        <taxon>Actinomycetes</taxon>
        <taxon>Streptosporangiales</taxon>
        <taxon>Thermomonosporaceae</taxon>
        <taxon>Actinomadura</taxon>
    </lineage>
</organism>
<dbReference type="EMBL" id="CP053892">
    <property type="protein sequence ID" value="QKG19077.1"/>
    <property type="molecule type" value="Genomic_DNA"/>
</dbReference>
<reference evidence="2 3" key="1">
    <citation type="submission" date="2020-05" db="EMBL/GenBank/DDBJ databases">
        <title>Actinomadura verrucosospora NRRL-B18236 (PFL_A860) Genome sequencing and assembly.</title>
        <authorList>
            <person name="Samborskyy M."/>
        </authorList>
    </citation>
    <scope>NUCLEOTIDE SEQUENCE [LARGE SCALE GENOMIC DNA]</scope>
    <source>
        <strain evidence="2 3">NRRL:B18236</strain>
    </source>
</reference>
<name>A0A7D3ZCK8_ACTVE</name>
<evidence type="ECO:0000313" key="2">
    <source>
        <dbReference type="EMBL" id="QKG19077.1"/>
    </source>
</evidence>
<protein>
    <submittedName>
        <fullName evidence="2">Uncharacterized protein</fullName>
    </submittedName>
</protein>
<sequence length="47" mass="5071">MSGVLSSGWPMKARHWSLPVPPEQGTRARVTRPAVQAPIVQVSHVAP</sequence>
<feature type="region of interest" description="Disordered" evidence="1">
    <location>
        <begin position="13"/>
        <end position="32"/>
    </location>
</feature>
<keyword evidence="3" id="KW-1185">Reference proteome</keyword>